<dbReference type="Proteomes" id="UP000831327">
    <property type="component" value="Chromosome"/>
</dbReference>
<evidence type="ECO:0000313" key="2">
    <source>
        <dbReference type="EMBL" id="BDG70237.1"/>
    </source>
</evidence>
<protein>
    <recommendedName>
        <fullName evidence="4">DUF982 domain-containing protein</fullName>
    </recommendedName>
</protein>
<sequence>MSSSAKSPTDAKAAVTPTNGNDSPRFSPLRLSDAMIENLHLWRPDIYWGVCEDFLVAAAAAATCDEERQELLAEAAEAKRLSQERPRR</sequence>
<name>A0ABM7XXR9_9PROT</name>
<reference evidence="2 3" key="1">
    <citation type="journal article" date="2016" name="Microbes Environ.">
        <title>Phylogenetically diverse aerobic anoxygenic phototrophic bacteria isolated from epilithic biofilms in Tama river, Japan.</title>
        <authorList>
            <person name="Hirose S."/>
            <person name="Matsuura K."/>
            <person name="Haruta S."/>
        </authorList>
    </citation>
    <scope>NUCLEOTIDE SEQUENCE [LARGE SCALE GENOMIC DNA]</scope>
    <source>
        <strain evidence="2 3">S08</strain>
    </source>
</reference>
<organism evidence="2 3">
    <name type="scientific">Roseomonas fluvialis</name>
    <dbReference type="NCBI Taxonomy" id="1750527"/>
    <lineage>
        <taxon>Bacteria</taxon>
        <taxon>Pseudomonadati</taxon>
        <taxon>Pseudomonadota</taxon>
        <taxon>Alphaproteobacteria</taxon>
        <taxon>Acetobacterales</taxon>
        <taxon>Roseomonadaceae</taxon>
        <taxon>Roseomonas</taxon>
    </lineage>
</organism>
<dbReference type="EMBL" id="AP025637">
    <property type="protein sequence ID" value="BDG70237.1"/>
    <property type="molecule type" value="Genomic_DNA"/>
</dbReference>
<feature type="region of interest" description="Disordered" evidence="1">
    <location>
        <begin position="1"/>
        <end position="28"/>
    </location>
</feature>
<accession>A0ABM7XXR9</accession>
<keyword evidence="3" id="KW-1185">Reference proteome</keyword>
<gene>
    <name evidence="2" type="ORF">Rmf_01660</name>
</gene>
<evidence type="ECO:0000256" key="1">
    <source>
        <dbReference type="SAM" id="MobiDB-lite"/>
    </source>
</evidence>
<proteinExistence type="predicted"/>
<evidence type="ECO:0000313" key="3">
    <source>
        <dbReference type="Proteomes" id="UP000831327"/>
    </source>
</evidence>
<evidence type="ECO:0008006" key="4">
    <source>
        <dbReference type="Google" id="ProtNLM"/>
    </source>
</evidence>